<dbReference type="Proteomes" id="UP000244811">
    <property type="component" value="Chromosome 1"/>
</dbReference>
<evidence type="ECO:0000313" key="1">
    <source>
        <dbReference type="EMBL" id="UVC49430.1"/>
    </source>
</evidence>
<dbReference type="EMBL" id="CP056069">
    <property type="protein sequence ID" value="UVC49430.1"/>
    <property type="molecule type" value="Genomic_DNA"/>
</dbReference>
<name>A0A976SIJ7_THEOR</name>
<sequence length="221" mass="25525">MISRLILGIKNFSQLSSIFDHINYVNNRHISKLLDFFVIRRVGVCFCNNLIHYLSSNVQNLGLNEINTLVKNVLFTNYSLNSSVLNNILFSLIEKYRLDLILSLNTFYHLLLLDSCCFLSSDKCVEFLNNFRLSSDATEQLNLLYILNAIQFFRPDVSSFYTPQMTNYVKYLKLQSPKILLRSGLYGETDDIIQVKKIMDKLNVEYVSGITGTKDNQIKCT</sequence>
<proteinExistence type="predicted"/>
<organism evidence="1 2">
    <name type="scientific">Theileria orientalis</name>
    <dbReference type="NCBI Taxonomy" id="68886"/>
    <lineage>
        <taxon>Eukaryota</taxon>
        <taxon>Sar</taxon>
        <taxon>Alveolata</taxon>
        <taxon>Apicomplexa</taxon>
        <taxon>Aconoidasida</taxon>
        <taxon>Piroplasmida</taxon>
        <taxon>Theileriidae</taxon>
        <taxon>Theileria</taxon>
    </lineage>
</organism>
<accession>A0A976SIJ7</accession>
<reference evidence="1" key="1">
    <citation type="submission" date="2022-07" db="EMBL/GenBank/DDBJ databases">
        <title>Evaluation of T. orientalis genome assembly methods using nanopore sequencing and analysis of variation between genomes.</title>
        <authorList>
            <person name="Yam J."/>
            <person name="Micallef M.L."/>
            <person name="Liu M."/>
            <person name="Djordjevic S.P."/>
            <person name="Bogema D.R."/>
            <person name="Jenkins C."/>
        </authorList>
    </citation>
    <scope>NUCLEOTIDE SEQUENCE</scope>
    <source>
        <strain evidence="1">Goon Nure</strain>
    </source>
</reference>
<gene>
    <name evidence="1" type="ORF">MACK_003263</name>
</gene>
<protein>
    <submittedName>
        <fullName evidence="1">Uncharacterized protein</fullName>
    </submittedName>
</protein>
<dbReference type="AlphaFoldDB" id="A0A976SIJ7"/>
<evidence type="ECO:0000313" key="2">
    <source>
        <dbReference type="Proteomes" id="UP000244811"/>
    </source>
</evidence>